<organism evidence="2 3">
    <name type="scientific">Soehngenia longivitae</name>
    <dbReference type="NCBI Taxonomy" id="2562294"/>
    <lineage>
        <taxon>Bacteria</taxon>
        <taxon>Bacillati</taxon>
        <taxon>Bacillota</taxon>
        <taxon>Tissierellia</taxon>
        <taxon>Tissierellales</taxon>
        <taxon>Tissierellaceae</taxon>
        <taxon>Soehngenia</taxon>
    </lineage>
</organism>
<evidence type="ECO:0000259" key="1">
    <source>
        <dbReference type="Pfam" id="PF07238"/>
    </source>
</evidence>
<dbReference type="GO" id="GO:0035438">
    <property type="term" value="F:cyclic-di-GMP binding"/>
    <property type="evidence" value="ECO:0007669"/>
    <property type="project" value="InterPro"/>
</dbReference>
<dbReference type="Pfam" id="PF07238">
    <property type="entry name" value="PilZ"/>
    <property type="match status" value="1"/>
</dbReference>
<name>A0A4Z0D317_9FIRM</name>
<protein>
    <submittedName>
        <fullName evidence="2">PilZ domain-containing protein</fullName>
    </submittedName>
</protein>
<sequence>MIPIIVNSSVELTLADNEIFKGLIYDIVDDNIYVTSTSDSKDFKLIKVGEKVSGIANDGVNSFSFDAIVSERKRLEFPTYILSDITNIKKIQRRQYARVNNMKEIRFSDHSFLLKKDDLDLNLFSLEKVKEYLKEGLMIDLSGGGMKFKSDHNLSEGENIVLYFQLEGEQFALKGNIVHRQVDIIKDKALYSYGVQFTDITDNMREKLIKKVFVLMRKNKIKG</sequence>
<reference evidence="2 3" key="1">
    <citation type="submission" date="2019-03" db="EMBL/GenBank/DDBJ databases">
        <title>Draft genome sequence data and analysis of a Fermenting Bacterium, Soehngenia longevitae strain 1933PT, isolated from petroleum reservoir in Azerbaijan.</title>
        <authorList>
            <person name="Grouzdev D.S."/>
            <person name="Bidzhieva S.K."/>
            <person name="Sokolova D.S."/>
            <person name="Tourova T.P."/>
            <person name="Poltaraus A.B."/>
            <person name="Nazina T.N."/>
        </authorList>
    </citation>
    <scope>NUCLEOTIDE SEQUENCE [LARGE SCALE GENOMIC DNA]</scope>
    <source>
        <strain evidence="2 3">1933P</strain>
    </source>
</reference>
<dbReference type="OrthoDB" id="3493at2"/>
<gene>
    <name evidence="2" type="ORF">E4100_06645</name>
</gene>
<keyword evidence="3" id="KW-1185">Reference proteome</keyword>
<dbReference type="Proteomes" id="UP000298381">
    <property type="component" value="Unassembled WGS sequence"/>
</dbReference>
<dbReference type="Gene3D" id="2.40.10.220">
    <property type="entry name" value="predicted glycosyltransferase like domains"/>
    <property type="match status" value="1"/>
</dbReference>
<evidence type="ECO:0000313" key="2">
    <source>
        <dbReference type="EMBL" id="TFZ39937.1"/>
    </source>
</evidence>
<proteinExistence type="predicted"/>
<comment type="caution">
    <text evidence="2">The sequence shown here is derived from an EMBL/GenBank/DDBJ whole genome shotgun (WGS) entry which is preliminary data.</text>
</comment>
<feature type="domain" description="PilZ" evidence="1">
    <location>
        <begin position="134"/>
        <end position="213"/>
    </location>
</feature>
<dbReference type="AlphaFoldDB" id="A0A4Z0D317"/>
<accession>A0A4Z0D317</accession>
<dbReference type="SUPFAM" id="SSF141371">
    <property type="entry name" value="PilZ domain-like"/>
    <property type="match status" value="1"/>
</dbReference>
<dbReference type="RefSeq" id="WP_135271253.1">
    <property type="nucleotide sequence ID" value="NZ_SRIB01000008.1"/>
</dbReference>
<dbReference type="InterPro" id="IPR009875">
    <property type="entry name" value="PilZ_domain"/>
</dbReference>
<evidence type="ECO:0000313" key="3">
    <source>
        <dbReference type="Proteomes" id="UP000298381"/>
    </source>
</evidence>
<dbReference type="EMBL" id="SRIB01000008">
    <property type="protein sequence ID" value="TFZ39937.1"/>
    <property type="molecule type" value="Genomic_DNA"/>
</dbReference>